<sequence length="40" mass="4607">MFGIPINDRGTYKPLAKNLITRSHASRIIMMIEYLGCEPR</sequence>
<keyword evidence="2" id="KW-1185">Reference proteome</keyword>
<gene>
    <name evidence="1" type="ORF">AMORRO_LOCUS11725</name>
</gene>
<evidence type="ECO:0000313" key="1">
    <source>
        <dbReference type="EMBL" id="CAG8693006.1"/>
    </source>
</evidence>
<accession>A0A9N9HME8</accession>
<proteinExistence type="predicted"/>
<evidence type="ECO:0000313" key="2">
    <source>
        <dbReference type="Proteomes" id="UP000789342"/>
    </source>
</evidence>
<protein>
    <submittedName>
        <fullName evidence="1">13842_t:CDS:1</fullName>
    </submittedName>
</protein>
<dbReference type="AlphaFoldDB" id="A0A9N9HME8"/>
<reference evidence="1" key="1">
    <citation type="submission" date="2021-06" db="EMBL/GenBank/DDBJ databases">
        <authorList>
            <person name="Kallberg Y."/>
            <person name="Tangrot J."/>
            <person name="Rosling A."/>
        </authorList>
    </citation>
    <scope>NUCLEOTIDE SEQUENCE</scope>
    <source>
        <strain evidence="1">CL551</strain>
    </source>
</reference>
<comment type="caution">
    <text evidence="1">The sequence shown here is derived from an EMBL/GenBank/DDBJ whole genome shotgun (WGS) entry which is preliminary data.</text>
</comment>
<organism evidence="1 2">
    <name type="scientific">Acaulospora morrowiae</name>
    <dbReference type="NCBI Taxonomy" id="94023"/>
    <lineage>
        <taxon>Eukaryota</taxon>
        <taxon>Fungi</taxon>
        <taxon>Fungi incertae sedis</taxon>
        <taxon>Mucoromycota</taxon>
        <taxon>Glomeromycotina</taxon>
        <taxon>Glomeromycetes</taxon>
        <taxon>Diversisporales</taxon>
        <taxon>Acaulosporaceae</taxon>
        <taxon>Acaulospora</taxon>
    </lineage>
</organism>
<dbReference type="Proteomes" id="UP000789342">
    <property type="component" value="Unassembled WGS sequence"/>
</dbReference>
<name>A0A9N9HME8_9GLOM</name>
<dbReference type="EMBL" id="CAJVPV010015592">
    <property type="protein sequence ID" value="CAG8693006.1"/>
    <property type="molecule type" value="Genomic_DNA"/>
</dbReference>